<feature type="domain" description="DNA polymerase helix-hairpin-helix motif" evidence="10">
    <location>
        <begin position="291"/>
        <end position="379"/>
    </location>
</feature>
<protein>
    <recommendedName>
        <fullName evidence="2">DNA-directed DNA polymerase</fullName>
        <ecNumber evidence="2">2.7.7.7</ecNumber>
    </recommendedName>
</protein>
<dbReference type="NCBIfam" id="TIGR00594">
    <property type="entry name" value="polc"/>
    <property type="match status" value="1"/>
</dbReference>
<name>A0A3B1BVN5_9ZZZZ</name>
<keyword evidence="4 12" id="KW-0548">Nucleotidyltransferase</keyword>
<feature type="domain" description="OB" evidence="8">
    <location>
        <begin position="477"/>
        <end position="553"/>
    </location>
</feature>
<dbReference type="PANTHER" id="PTHR32294:SF0">
    <property type="entry name" value="DNA POLYMERASE III SUBUNIT ALPHA"/>
    <property type="match status" value="1"/>
</dbReference>
<dbReference type="PANTHER" id="PTHR32294">
    <property type="entry name" value="DNA POLYMERASE III SUBUNIT ALPHA"/>
    <property type="match status" value="1"/>
</dbReference>
<organism evidence="12">
    <name type="scientific">hydrothermal vent metagenome</name>
    <dbReference type="NCBI Taxonomy" id="652676"/>
    <lineage>
        <taxon>unclassified sequences</taxon>
        <taxon>metagenomes</taxon>
        <taxon>ecological metagenomes</taxon>
    </lineage>
</organism>
<evidence type="ECO:0000256" key="2">
    <source>
        <dbReference type="ARBA" id="ARBA00012417"/>
    </source>
</evidence>
<dbReference type="Pfam" id="PF14579">
    <property type="entry name" value="HHH_6"/>
    <property type="match status" value="1"/>
</dbReference>
<feature type="domain" description="DNA polymerase III alpha subunit finger" evidence="11">
    <location>
        <begin position="52"/>
        <end position="215"/>
    </location>
</feature>
<evidence type="ECO:0000259" key="11">
    <source>
        <dbReference type="Pfam" id="PF17657"/>
    </source>
</evidence>
<dbReference type="GO" id="GO:0005737">
    <property type="term" value="C:cytoplasm"/>
    <property type="evidence" value="ECO:0007669"/>
    <property type="project" value="UniProtKB-SubCell"/>
</dbReference>
<comment type="catalytic activity">
    <reaction evidence="7">
        <text>DNA(n) + a 2'-deoxyribonucleoside 5'-triphosphate = DNA(n+1) + diphosphate</text>
        <dbReference type="Rhea" id="RHEA:22508"/>
        <dbReference type="Rhea" id="RHEA-COMP:17339"/>
        <dbReference type="Rhea" id="RHEA-COMP:17340"/>
        <dbReference type="ChEBI" id="CHEBI:33019"/>
        <dbReference type="ChEBI" id="CHEBI:61560"/>
        <dbReference type="ChEBI" id="CHEBI:173112"/>
        <dbReference type="EC" id="2.7.7.7"/>
    </reaction>
</comment>
<keyword evidence="3 12" id="KW-0808">Transferase</keyword>
<dbReference type="Pfam" id="PF17657">
    <property type="entry name" value="DNA_pol3_finger"/>
    <property type="match status" value="1"/>
</dbReference>
<dbReference type="GO" id="GO:0003676">
    <property type="term" value="F:nucleic acid binding"/>
    <property type="evidence" value="ECO:0007669"/>
    <property type="project" value="InterPro"/>
</dbReference>
<reference evidence="12" key="1">
    <citation type="submission" date="2018-06" db="EMBL/GenBank/DDBJ databases">
        <authorList>
            <person name="Zhirakovskaya E."/>
        </authorList>
    </citation>
    <scope>NUCLEOTIDE SEQUENCE</scope>
</reference>
<evidence type="ECO:0000256" key="3">
    <source>
        <dbReference type="ARBA" id="ARBA00022679"/>
    </source>
</evidence>
<feature type="non-terminal residue" evidence="12">
    <location>
        <position position="1"/>
    </location>
</feature>
<dbReference type="EMBL" id="UOGA01000051">
    <property type="protein sequence ID" value="VAX15944.1"/>
    <property type="molecule type" value="Genomic_DNA"/>
</dbReference>
<dbReference type="InterPro" id="IPR029460">
    <property type="entry name" value="DNAPol_HHH"/>
</dbReference>
<dbReference type="Gene3D" id="1.10.150.870">
    <property type="match status" value="1"/>
</dbReference>
<dbReference type="InterPro" id="IPR004805">
    <property type="entry name" value="DnaE2/DnaE/PolC"/>
</dbReference>
<dbReference type="GO" id="GO:0003887">
    <property type="term" value="F:DNA-directed DNA polymerase activity"/>
    <property type="evidence" value="ECO:0007669"/>
    <property type="project" value="UniProtKB-KW"/>
</dbReference>
<dbReference type="Pfam" id="PF01336">
    <property type="entry name" value="tRNA_anti-codon"/>
    <property type="match status" value="1"/>
</dbReference>
<dbReference type="GO" id="GO:0008408">
    <property type="term" value="F:3'-5' exonuclease activity"/>
    <property type="evidence" value="ECO:0007669"/>
    <property type="project" value="InterPro"/>
</dbReference>
<evidence type="ECO:0000256" key="1">
    <source>
        <dbReference type="ARBA" id="ARBA00004496"/>
    </source>
</evidence>
<evidence type="ECO:0000256" key="7">
    <source>
        <dbReference type="ARBA" id="ARBA00049244"/>
    </source>
</evidence>
<evidence type="ECO:0000256" key="6">
    <source>
        <dbReference type="ARBA" id="ARBA00022932"/>
    </source>
</evidence>
<evidence type="ECO:0000259" key="10">
    <source>
        <dbReference type="Pfam" id="PF14579"/>
    </source>
</evidence>
<evidence type="ECO:0000259" key="8">
    <source>
        <dbReference type="Pfam" id="PF01336"/>
    </source>
</evidence>
<comment type="subcellular location">
    <subcellularLocation>
        <location evidence="1">Cytoplasm</location>
    </subcellularLocation>
</comment>
<dbReference type="InterPro" id="IPR040982">
    <property type="entry name" value="DNA_pol3_finger"/>
</dbReference>
<dbReference type="GO" id="GO:0006260">
    <property type="term" value="P:DNA replication"/>
    <property type="evidence" value="ECO:0007669"/>
    <property type="project" value="UniProtKB-KW"/>
</dbReference>
<evidence type="ECO:0000256" key="4">
    <source>
        <dbReference type="ARBA" id="ARBA00022695"/>
    </source>
</evidence>
<dbReference type="EC" id="2.7.7.7" evidence="2"/>
<evidence type="ECO:0000313" key="12">
    <source>
        <dbReference type="EMBL" id="VAX15944.1"/>
    </source>
</evidence>
<dbReference type="Pfam" id="PF07733">
    <property type="entry name" value="DNA_pol3_alpha"/>
    <property type="match status" value="1"/>
</dbReference>
<feature type="domain" description="Bacterial DNA polymerase III alpha subunit NTPase" evidence="9">
    <location>
        <begin position="1"/>
        <end position="49"/>
    </location>
</feature>
<evidence type="ECO:0000259" key="9">
    <source>
        <dbReference type="Pfam" id="PF07733"/>
    </source>
</evidence>
<dbReference type="InterPro" id="IPR004365">
    <property type="entry name" value="NA-bd_OB_tRNA"/>
</dbReference>
<keyword evidence="5" id="KW-0235">DNA replication</keyword>
<evidence type="ECO:0000256" key="5">
    <source>
        <dbReference type="ARBA" id="ARBA00022705"/>
    </source>
</evidence>
<dbReference type="CDD" id="cd04485">
    <property type="entry name" value="DnaE_OBF"/>
    <property type="match status" value="1"/>
</dbReference>
<dbReference type="AlphaFoldDB" id="A0A3B1BVN5"/>
<sequence length="636" mass="70750">STHAAGVVISPKPLIDFMPVFKTNTGEITTQYKMKDIERLGLLKMDFLGLRTLTVIKNSVDQIRLNHDPEFNIDSIALDDQPTFSLMRKANTLGVFQLESTGMRDLMRKMKPTNFQDIIALVALFRPGPIQSGMADLYVRRKHGHEKVTFDFKELEPILGETYGVPVYQEQVMKIANILAGFSLGEADSLRKAMGKKDMDMMTRIREKFVTSAVSRKHNSAKIEKLWTQLEKFGEYGFNKSHSACYALVAYQTAFLKAHFTAEYMTALISSEMDNTDKVIRYIQECRDRDIEIAPPDINRSMMDFTVIEGSIRFGLAAIKGIGATAAKAIISARKAHGEFLSMLDFAESVGSSAVNKRALEALIKCGAFDFTGNARAALFNSVEEVISVAQKTQRDRDVGQVNIFGAHGSVQDEEAGVNFSNAAEWPEKERLVYEKQALGFYISGHPLNEYAGDLRRLANYTTATLENAPNKAEIHIGGMVISRKEKNTKNGDSFAIFTLEDLQGVVEIIAWPKTYVKYIELINGEEPIFITGLIDADEEKGVKIIANEIFPITEAKKKFTNSIHVNIHTPGLEEETLKELKGAFTDCKGASDVILHFRVPGKGELAMRVSGGVSADDDLIGKIEQIVGEQRVFLE</sequence>
<accession>A0A3B1BVN5</accession>
<keyword evidence="6" id="KW-0239">DNA-directed DNA polymerase</keyword>
<proteinExistence type="predicted"/>
<gene>
    <name evidence="12" type="ORF">MNBD_NITROSPINAE04-45</name>
</gene>
<dbReference type="InterPro" id="IPR011708">
    <property type="entry name" value="DNA_pol3_alpha_NTPase_dom"/>
</dbReference>